<dbReference type="SUPFAM" id="SSF53795">
    <property type="entry name" value="PEP carboxykinase-like"/>
    <property type="match status" value="1"/>
</dbReference>
<keyword evidence="2" id="KW-1185">Reference proteome</keyword>
<proteinExistence type="predicted"/>
<protein>
    <recommendedName>
        <fullName evidence="3">HprK-related kinase A</fullName>
    </recommendedName>
</protein>
<gene>
    <name evidence="1" type="ORF">DPQ25_05200</name>
</gene>
<dbReference type="EMBL" id="QLYR01000002">
    <property type="protein sequence ID" value="RAQ29695.1"/>
    <property type="molecule type" value="Genomic_DNA"/>
</dbReference>
<evidence type="ECO:0008006" key="3">
    <source>
        <dbReference type="Google" id="ProtNLM"/>
    </source>
</evidence>
<dbReference type="Proteomes" id="UP000249377">
    <property type="component" value="Unassembled WGS sequence"/>
</dbReference>
<dbReference type="Gene3D" id="3.40.50.300">
    <property type="entry name" value="P-loop containing nucleotide triphosphate hydrolases"/>
    <property type="match status" value="1"/>
</dbReference>
<dbReference type="AlphaFoldDB" id="A0A328UL59"/>
<organism evidence="1 2">
    <name type="scientific">Hydrogeniiclostridium mannosilyticum</name>
    <dbReference type="NCBI Taxonomy" id="2764322"/>
    <lineage>
        <taxon>Bacteria</taxon>
        <taxon>Bacillati</taxon>
        <taxon>Bacillota</taxon>
        <taxon>Clostridia</taxon>
        <taxon>Eubacteriales</taxon>
        <taxon>Acutalibacteraceae</taxon>
        <taxon>Hydrogeniiclostridium</taxon>
    </lineage>
</organism>
<name>A0A328UL59_9FIRM</name>
<accession>A0A328UL59</accession>
<comment type="caution">
    <text evidence="1">The sequence shown here is derived from an EMBL/GenBank/DDBJ whole genome shotgun (WGS) entry which is preliminary data.</text>
</comment>
<evidence type="ECO:0000313" key="1">
    <source>
        <dbReference type="EMBL" id="RAQ29695.1"/>
    </source>
</evidence>
<dbReference type="RefSeq" id="WP_112332125.1">
    <property type="nucleotide sequence ID" value="NZ_QLYR01000002.1"/>
</dbReference>
<reference evidence="1 2" key="1">
    <citation type="submission" date="2018-06" db="EMBL/GenBank/DDBJ databases">
        <title>Noncontiguous genome sequence of Ruminococcaceae bacterium ASD2818.</title>
        <authorList>
            <person name="Chaplin A.V."/>
            <person name="Sokolova S.R."/>
            <person name="Kochetkova T.O."/>
            <person name="Goltsov A.Y."/>
            <person name="Trofimov D.Y."/>
            <person name="Efimov B.A."/>
        </authorList>
    </citation>
    <scope>NUCLEOTIDE SEQUENCE [LARGE SCALE GENOMIC DNA]</scope>
    <source>
        <strain evidence="1 2">ASD2818</strain>
    </source>
</reference>
<dbReference type="InterPro" id="IPR027417">
    <property type="entry name" value="P-loop_NTPase"/>
</dbReference>
<evidence type="ECO:0000313" key="2">
    <source>
        <dbReference type="Proteomes" id="UP000249377"/>
    </source>
</evidence>
<sequence length="254" mass="28953">MNDANYLPDIKNRYFLLNECTVTELYYPSRCLLIEKEKEAYIISGNEKKLSYHARQVLKRFVRSIFHEQGFYSLHAAAIVEQGKAFLFPGKTHSGKSTILLNMSAVGFVPMNDDIVFLKKQANGAIQVESVPLLIQVRKNSDTVLMPEVKDFPFGITTIDPYTNTSCAMEAELSCVIFPTIVTETTLIQEIDQNIAKKLLFATFNAHGRIEISEEFAKLFYTLLSADMYSLEMGNNWNFLINWIHNVANKDDKN</sequence>